<keyword evidence="1" id="KW-0732">Signal</keyword>
<dbReference type="OrthoDB" id="2055006at2"/>
<dbReference type="PROSITE" id="PS51257">
    <property type="entry name" value="PROKAR_LIPOPROTEIN"/>
    <property type="match status" value="1"/>
</dbReference>
<feature type="chain" id="PRO_5039186867" description="Lipoprotein" evidence="1">
    <location>
        <begin position="20"/>
        <end position="91"/>
    </location>
</feature>
<evidence type="ECO:0000313" key="3">
    <source>
        <dbReference type="Proteomes" id="UP000289856"/>
    </source>
</evidence>
<accession>A0A3T1D607</accession>
<organism evidence="2 3">
    <name type="scientific">Cohnella abietis</name>
    <dbReference type="NCBI Taxonomy" id="2507935"/>
    <lineage>
        <taxon>Bacteria</taxon>
        <taxon>Bacillati</taxon>
        <taxon>Bacillota</taxon>
        <taxon>Bacilli</taxon>
        <taxon>Bacillales</taxon>
        <taxon>Paenibacillaceae</taxon>
        <taxon>Cohnella</taxon>
    </lineage>
</organism>
<reference evidence="2 3" key="1">
    <citation type="submission" date="2019-01" db="EMBL/GenBank/DDBJ databases">
        <title>Complete genome sequence of Cohnella hallensis HS21 isolated from Korean fir (Abies koreana) rhizospheric soil.</title>
        <authorList>
            <person name="Jiang L."/>
            <person name="Kang S.W."/>
            <person name="Kim S."/>
            <person name="Jung J."/>
            <person name="Kim C.Y."/>
            <person name="Kim D.H."/>
            <person name="Kim S.W."/>
            <person name="Lee J."/>
        </authorList>
    </citation>
    <scope>NUCLEOTIDE SEQUENCE [LARGE SCALE GENOMIC DNA]</scope>
    <source>
        <strain evidence="2 3">HS21</strain>
    </source>
</reference>
<gene>
    <name evidence="2" type="ORF">KCTCHS21_28140</name>
</gene>
<dbReference type="Proteomes" id="UP000289856">
    <property type="component" value="Chromosome"/>
</dbReference>
<evidence type="ECO:0000256" key="1">
    <source>
        <dbReference type="SAM" id="SignalP"/>
    </source>
</evidence>
<evidence type="ECO:0000313" key="2">
    <source>
        <dbReference type="EMBL" id="BBI33415.1"/>
    </source>
</evidence>
<name>A0A3T1D607_9BACL</name>
<dbReference type="KEGG" id="cohn:KCTCHS21_28140"/>
<dbReference type="EMBL" id="AP019400">
    <property type="protein sequence ID" value="BBI33415.1"/>
    <property type="molecule type" value="Genomic_DNA"/>
</dbReference>
<proteinExistence type="predicted"/>
<dbReference type="RefSeq" id="WP_130609097.1">
    <property type="nucleotide sequence ID" value="NZ_AP019400.1"/>
</dbReference>
<keyword evidence="3" id="KW-1185">Reference proteome</keyword>
<feature type="signal peptide" evidence="1">
    <location>
        <begin position="1"/>
        <end position="19"/>
    </location>
</feature>
<sequence>MKKITTMLGILILLAILTACNIKNNDYTDPNGNEYKYKLELTGTLPNASKESKYIILANDNTLTFEKVAKSIYSSNSKDQDGIDFYILSSE</sequence>
<protein>
    <recommendedName>
        <fullName evidence="4">Lipoprotein</fullName>
    </recommendedName>
</protein>
<evidence type="ECO:0008006" key="4">
    <source>
        <dbReference type="Google" id="ProtNLM"/>
    </source>
</evidence>
<dbReference type="AlphaFoldDB" id="A0A3T1D607"/>